<accession>A0A0K0EVS0</accession>
<evidence type="ECO:0000313" key="4">
    <source>
        <dbReference type="Proteomes" id="UP000035680"/>
    </source>
</evidence>
<feature type="compositionally biased region" description="Low complexity" evidence="1">
    <location>
        <begin position="696"/>
        <end position="721"/>
    </location>
</feature>
<keyword evidence="3" id="KW-0732">Signal</keyword>
<reference evidence="4" key="1">
    <citation type="submission" date="2014-07" db="EMBL/GenBank/DDBJ databases">
        <authorList>
            <person name="Martin A.A"/>
            <person name="De Silva N."/>
        </authorList>
    </citation>
    <scope>NUCLEOTIDE SEQUENCE</scope>
</reference>
<sequence>MLVKFLPILLFIFQDAIYISSSNVAENGKVYLRESNCDTAGDGGDISNPITINFNELVKYEKDIKEYQNVNFNEIRILHLDWDRINNHPANIDNRYCGLKVVPGVGSDNYYITYSAAYNEGNNFDDISKYAVKCTVQQCDIGLVFFDKNKKTKDLNKVYMKHTVEHAVLMVIKSSDNKMILGNRPYHNVNIRLGICPYLEWVPKKGEIKFIPEEGIFNNGYNEKINGYAHIVVPFYKKNYDSDLFICGKLKQPTLPDLLIGFKLRDESRNIEVSGEFNPLKDDIRCHYSNDPQYFYHFGYSETNTNFMSERIMDVIGIRQKDSKYNFYAGQKIYIYNWKNIADGLKNVDSHLRLDKPRYTEEPRCIRNLKSDIKATILPTIGSVDLIQRHQKKNLLYRLIKSDDLDKQFSFKCLSKVEGANNGHMEEFYSRSAELSIKNEEKPNIIYTLSKNQIIFNRKNMDNYGSYRCKESKATTYFNKNIITMDKVYYLPNENSELSLGNTKFNKKNEQYIGCIKQYESLGVIKKMRIEFGENVMNPINIDDFSNATDKIDIKENLIIYKTPTDVPGVIIQCTYETPAETTFFTKKEIHFFNWEEVENKNDTITTLMSEKTVNKFVCNSTPWIIGIVCIVILFCIIIIIMVLLIIRKIRKRKANNMSLSSFESSVLYGSKNKGSSVISGSLSTTTNKSRSAFKSTASKSRNDSRSSASSKNISRNSTSRNQDKKKFISSENLSLHGKIENNGNSSITDRPLISDNSTLSHLLVTGLSLSGR</sequence>
<evidence type="ECO:0000313" key="5">
    <source>
        <dbReference type="WBParaSite" id="SVE_0062000.2"/>
    </source>
</evidence>
<feature type="region of interest" description="Disordered" evidence="1">
    <location>
        <begin position="676"/>
        <end position="728"/>
    </location>
</feature>
<feature type="signal peptide" evidence="3">
    <location>
        <begin position="1"/>
        <end position="21"/>
    </location>
</feature>
<evidence type="ECO:0000256" key="2">
    <source>
        <dbReference type="SAM" id="Phobius"/>
    </source>
</evidence>
<evidence type="ECO:0000256" key="1">
    <source>
        <dbReference type="SAM" id="MobiDB-lite"/>
    </source>
</evidence>
<dbReference type="AlphaFoldDB" id="A0A0K0EVS0"/>
<keyword evidence="2" id="KW-0812">Transmembrane</keyword>
<keyword evidence="2" id="KW-0472">Membrane</keyword>
<reference evidence="5" key="2">
    <citation type="submission" date="2015-08" db="UniProtKB">
        <authorList>
            <consortium name="WormBaseParasite"/>
        </authorList>
    </citation>
    <scope>IDENTIFICATION</scope>
</reference>
<keyword evidence="4" id="KW-1185">Reference proteome</keyword>
<proteinExistence type="predicted"/>
<feature type="chain" id="PRO_5005328696" evidence="3">
    <location>
        <begin position="22"/>
        <end position="773"/>
    </location>
</feature>
<organism evidence="4 5">
    <name type="scientific">Strongyloides venezuelensis</name>
    <name type="common">Threadworm</name>
    <dbReference type="NCBI Taxonomy" id="75913"/>
    <lineage>
        <taxon>Eukaryota</taxon>
        <taxon>Metazoa</taxon>
        <taxon>Ecdysozoa</taxon>
        <taxon>Nematoda</taxon>
        <taxon>Chromadorea</taxon>
        <taxon>Rhabditida</taxon>
        <taxon>Tylenchina</taxon>
        <taxon>Panagrolaimomorpha</taxon>
        <taxon>Strongyloidoidea</taxon>
        <taxon>Strongyloididae</taxon>
        <taxon>Strongyloides</taxon>
    </lineage>
</organism>
<feature type="compositionally biased region" description="Polar residues" evidence="1">
    <location>
        <begin position="676"/>
        <end position="695"/>
    </location>
</feature>
<protein>
    <submittedName>
        <fullName evidence="5">EGF-like domain-containing protein</fullName>
    </submittedName>
</protein>
<evidence type="ECO:0000256" key="3">
    <source>
        <dbReference type="SAM" id="SignalP"/>
    </source>
</evidence>
<feature type="transmembrane region" description="Helical" evidence="2">
    <location>
        <begin position="624"/>
        <end position="647"/>
    </location>
</feature>
<dbReference type="Proteomes" id="UP000035680">
    <property type="component" value="Unassembled WGS sequence"/>
</dbReference>
<keyword evidence="2" id="KW-1133">Transmembrane helix</keyword>
<name>A0A0K0EVS0_STRVS</name>
<dbReference type="WBParaSite" id="SVE_0062000.2">
    <property type="protein sequence ID" value="SVE_0062000.2"/>
    <property type="gene ID" value="SVE_0062000"/>
</dbReference>